<gene>
    <name evidence="4" type="ORF">FNF31_02943</name>
</gene>
<dbReference type="InterPro" id="IPR019398">
    <property type="entry name" value="Pre-rRNA_process_TSR2"/>
</dbReference>
<protein>
    <submittedName>
        <fullName evidence="4">Uncharacterized protein</fullName>
    </submittedName>
</protein>
<evidence type="ECO:0000256" key="3">
    <source>
        <dbReference type="SAM" id="MobiDB-lite"/>
    </source>
</evidence>
<keyword evidence="2" id="KW-0698">rRNA processing</keyword>
<evidence type="ECO:0000313" key="4">
    <source>
        <dbReference type="EMBL" id="KAA0163120.1"/>
    </source>
</evidence>
<proteinExistence type="inferred from homology"/>
<name>A0A5A8DG10_CAFRO</name>
<dbReference type="AlphaFoldDB" id="A0A5A8DG10"/>
<feature type="compositionally biased region" description="Acidic residues" evidence="3">
    <location>
        <begin position="360"/>
        <end position="373"/>
    </location>
</feature>
<comment type="similarity">
    <text evidence="1">Belongs to the TSR2 family.</text>
</comment>
<dbReference type="PANTHER" id="PTHR21250">
    <property type="entry name" value="PRE-RRNA-PROCESSING PROTEIN TSR2 HOMOLOG"/>
    <property type="match status" value="1"/>
</dbReference>
<organism evidence="4 5">
    <name type="scientific">Cafeteria roenbergensis</name>
    <name type="common">Marine flagellate</name>
    <dbReference type="NCBI Taxonomy" id="33653"/>
    <lineage>
        <taxon>Eukaryota</taxon>
        <taxon>Sar</taxon>
        <taxon>Stramenopiles</taxon>
        <taxon>Bigyra</taxon>
        <taxon>Opalozoa</taxon>
        <taxon>Bicosoecida</taxon>
        <taxon>Cafeteriaceae</taxon>
        <taxon>Cafeteria</taxon>
    </lineage>
</organism>
<feature type="region of interest" description="Disordered" evidence="3">
    <location>
        <begin position="307"/>
        <end position="403"/>
    </location>
</feature>
<dbReference type="GO" id="GO:0006364">
    <property type="term" value="P:rRNA processing"/>
    <property type="evidence" value="ECO:0007669"/>
    <property type="project" value="UniProtKB-KW"/>
</dbReference>
<dbReference type="EMBL" id="VLTM01000023">
    <property type="protein sequence ID" value="KAA0163120.1"/>
    <property type="molecule type" value="Genomic_DNA"/>
</dbReference>
<accession>A0A5A8DG10</accession>
<sequence>MADWLALADASKDALTLSQFWIDKMRLVSSADRGKRIVTVSAIRVAVLSQVRALSGDKARLLRELDELCAEGTLRLLTLPMGTHDQAVCHAAEYREHLAALEVAARRSGKELEAEVLWRFRGWTDSHPTAIRLDDCEMDFMTGPRPTIPGNIAAAGAAEASAPAVEVRVVDATSGAGGTATPAPAAADLPPTRDPDAWHVFVDSVYHVFGRWPTLQDAVRESWGGPSSQDKYDRLVEDVVENCRELWVRRKDLPWESIDVFVDEVMLSDFNADLEDNSTADLGKDLQRRFRMCADGEAAAAEDLMRKEQEQQAAAAKPKPRKAPKKVTDDDGWTTVGAAGGAAAAAGAGDGDSDGGSGSDDGDDSGSEGESEGEAPPAKAAASTTVDGWTTVAKSGSKGRRRR</sequence>
<evidence type="ECO:0000256" key="2">
    <source>
        <dbReference type="ARBA" id="ARBA00022552"/>
    </source>
</evidence>
<feature type="compositionally biased region" description="Polar residues" evidence="3">
    <location>
        <begin position="384"/>
        <end position="394"/>
    </location>
</feature>
<comment type="caution">
    <text evidence="4">The sequence shown here is derived from an EMBL/GenBank/DDBJ whole genome shotgun (WGS) entry which is preliminary data.</text>
</comment>
<feature type="compositionally biased region" description="Low complexity" evidence="3">
    <location>
        <begin position="374"/>
        <end position="383"/>
    </location>
</feature>
<dbReference type="Pfam" id="PF10273">
    <property type="entry name" value="WGG"/>
    <property type="match status" value="1"/>
</dbReference>
<reference evidence="4 5" key="1">
    <citation type="submission" date="2019-07" db="EMBL/GenBank/DDBJ databases">
        <title>Genomes of Cafeteria roenbergensis.</title>
        <authorList>
            <person name="Fischer M.G."/>
            <person name="Hackl T."/>
            <person name="Roman M."/>
        </authorList>
    </citation>
    <scope>NUCLEOTIDE SEQUENCE [LARGE SCALE GENOMIC DNA]</scope>
    <source>
        <strain evidence="4 5">Cflag</strain>
    </source>
</reference>
<dbReference type="Proteomes" id="UP000325113">
    <property type="component" value="Unassembled WGS sequence"/>
</dbReference>
<evidence type="ECO:0000256" key="1">
    <source>
        <dbReference type="ARBA" id="ARBA00006524"/>
    </source>
</evidence>
<feature type="compositionally biased region" description="Gly residues" evidence="3">
    <location>
        <begin position="348"/>
        <end position="359"/>
    </location>
</feature>
<evidence type="ECO:0000313" key="5">
    <source>
        <dbReference type="Proteomes" id="UP000325113"/>
    </source>
</evidence>